<reference evidence="2" key="1">
    <citation type="submission" date="2022-11" db="UniProtKB">
        <authorList>
            <consortium name="WormBaseParasite"/>
        </authorList>
    </citation>
    <scope>IDENTIFICATION</scope>
</reference>
<evidence type="ECO:0000313" key="2">
    <source>
        <dbReference type="WBParaSite" id="PSAMB.scaffold4962size13037.g25600.t1"/>
    </source>
</evidence>
<proteinExistence type="predicted"/>
<name>A0A914WPT0_9BILA</name>
<protein>
    <submittedName>
        <fullName evidence="2">Uncharacterized protein</fullName>
    </submittedName>
</protein>
<sequence>MRTTTTTAIICYLWPRRLLASIARVKACKKRPRACSEVVAAQLIRPVSLAGGSDGQFGGGLVADGQTFSVLGARPRSPGPNRRPTAAAFRLIARLAVCWWTTPERPVWQSRLAGREREQSFCGAALLGAARALIKKPDRTSRAPTISHRLSSSRPGPFAFAGRPPRACRAQAELFVGAGRDEIDSRLLNAAILWQSADVAALPLVPPHRSNSRCCVFAVDALVTLRFRLVPSACASLSIDGRTAGWLAGWPS</sequence>
<evidence type="ECO:0000313" key="1">
    <source>
        <dbReference type="Proteomes" id="UP000887566"/>
    </source>
</evidence>
<organism evidence="1 2">
    <name type="scientific">Plectus sambesii</name>
    <dbReference type="NCBI Taxonomy" id="2011161"/>
    <lineage>
        <taxon>Eukaryota</taxon>
        <taxon>Metazoa</taxon>
        <taxon>Ecdysozoa</taxon>
        <taxon>Nematoda</taxon>
        <taxon>Chromadorea</taxon>
        <taxon>Plectida</taxon>
        <taxon>Plectina</taxon>
        <taxon>Plectoidea</taxon>
        <taxon>Plectidae</taxon>
        <taxon>Plectus</taxon>
    </lineage>
</organism>
<keyword evidence="1" id="KW-1185">Reference proteome</keyword>
<accession>A0A914WPT0</accession>
<dbReference type="WBParaSite" id="PSAMB.scaffold4962size13037.g25600.t1">
    <property type="protein sequence ID" value="PSAMB.scaffold4962size13037.g25600.t1"/>
    <property type="gene ID" value="PSAMB.scaffold4962size13037.g25600"/>
</dbReference>
<dbReference type="Proteomes" id="UP000887566">
    <property type="component" value="Unplaced"/>
</dbReference>
<dbReference type="AlphaFoldDB" id="A0A914WPT0"/>